<keyword evidence="4" id="KW-0413">Isomerase</keyword>
<dbReference type="Proteomes" id="UP000694845">
    <property type="component" value="Unplaced"/>
</dbReference>
<sequence>MMKLLVSDLNGLFAVVKPKGITSAGVVNQLKQVLVREQRQQLLEFNSSSRARNTNDRPPRRFRIGHGGTLDFNASGVLVIGIGRGTKQLASLLKGNKRYLAVGCLGSSTDTQDALGKVVQQSPADHVTKEMIASSLQPFVGDTMQVPPVYSALKIGGVRMSDLALRGKTVMTKPARPVTVHSLKCVEFSPPYFTLDVHCGGGFYVRQLIEDLGQDLRTNAHLAELTRTQQGPFTLANHALAEDRWTFEHICRAVRRFSEMSGLENLFGPH</sequence>
<evidence type="ECO:0000313" key="8">
    <source>
        <dbReference type="RefSeq" id="XP_022097720.1"/>
    </source>
</evidence>
<dbReference type="InterPro" id="IPR014780">
    <property type="entry name" value="tRNA_psdUridine_synth_TruB"/>
</dbReference>
<dbReference type="AlphaFoldDB" id="A0A8B7YYF7"/>
<keyword evidence="7" id="KW-1185">Reference proteome</keyword>
<evidence type="ECO:0000313" key="7">
    <source>
        <dbReference type="Proteomes" id="UP000694845"/>
    </source>
</evidence>
<evidence type="ECO:0000259" key="6">
    <source>
        <dbReference type="Pfam" id="PF01509"/>
    </source>
</evidence>
<dbReference type="EC" id="5.4.99.25" evidence="2"/>
<feature type="region of interest" description="Disordered" evidence="5">
    <location>
        <begin position="45"/>
        <end position="65"/>
    </location>
</feature>
<evidence type="ECO:0000256" key="2">
    <source>
        <dbReference type="ARBA" id="ARBA00012787"/>
    </source>
</evidence>
<evidence type="ECO:0000256" key="3">
    <source>
        <dbReference type="ARBA" id="ARBA00022694"/>
    </source>
</evidence>
<dbReference type="GO" id="GO:1990481">
    <property type="term" value="P:mRNA pseudouridine synthesis"/>
    <property type="evidence" value="ECO:0007669"/>
    <property type="project" value="TreeGrafter"/>
</dbReference>
<dbReference type="OrthoDB" id="9995526at2759"/>
<dbReference type="RefSeq" id="XP_022097720.1">
    <property type="nucleotide sequence ID" value="XM_022242028.1"/>
</dbReference>
<dbReference type="GO" id="GO:0006400">
    <property type="term" value="P:tRNA modification"/>
    <property type="evidence" value="ECO:0007669"/>
    <property type="project" value="TreeGrafter"/>
</dbReference>
<evidence type="ECO:0000256" key="1">
    <source>
        <dbReference type="ARBA" id="ARBA00008999"/>
    </source>
</evidence>
<name>A0A8B7YYF7_ACAPL</name>
<protein>
    <recommendedName>
        <fullName evidence="2">tRNA pseudouridine(55) synthase</fullName>
        <ecNumber evidence="2">5.4.99.25</ecNumber>
    </recommendedName>
</protein>
<dbReference type="PANTHER" id="PTHR13767">
    <property type="entry name" value="TRNA-PSEUDOURIDINE SYNTHASE"/>
    <property type="match status" value="1"/>
</dbReference>
<dbReference type="GO" id="GO:0160148">
    <property type="term" value="F:tRNA pseudouridine(55) synthase activity"/>
    <property type="evidence" value="ECO:0007669"/>
    <property type="project" value="UniProtKB-EC"/>
</dbReference>
<dbReference type="GO" id="GO:0003723">
    <property type="term" value="F:RNA binding"/>
    <property type="evidence" value="ECO:0007669"/>
    <property type="project" value="InterPro"/>
</dbReference>
<dbReference type="NCBIfam" id="TIGR00431">
    <property type="entry name" value="TruB"/>
    <property type="match status" value="1"/>
</dbReference>
<proteinExistence type="inferred from homology"/>
<dbReference type="SUPFAM" id="SSF55120">
    <property type="entry name" value="Pseudouridine synthase"/>
    <property type="match status" value="1"/>
</dbReference>
<evidence type="ECO:0000256" key="4">
    <source>
        <dbReference type="ARBA" id="ARBA00023235"/>
    </source>
</evidence>
<accession>A0A8B7YYF7</accession>
<reference evidence="8 9" key="1">
    <citation type="submission" date="2025-04" db="UniProtKB">
        <authorList>
            <consortium name="RefSeq"/>
        </authorList>
    </citation>
    <scope>IDENTIFICATION</scope>
</reference>
<evidence type="ECO:0000313" key="9">
    <source>
        <dbReference type="RefSeq" id="XP_022097721.1"/>
    </source>
</evidence>
<dbReference type="RefSeq" id="XP_022097723.1">
    <property type="nucleotide sequence ID" value="XM_022242031.1"/>
</dbReference>
<evidence type="ECO:0000313" key="11">
    <source>
        <dbReference type="RefSeq" id="XP_022097723.1"/>
    </source>
</evidence>
<organism evidence="7 10">
    <name type="scientific">Acanthaster planci</name>
    <name type="common">Crown-of-thorns starfish</name>
    <dbReference type="NCBI Taxonomy" id="133434"/>
    <lineage>
        <taxon>Eukaryota</taxon>
        <taxon>Metazoa</taxon>
        <taxon>Echinodermata</taxon>
        <taxon>Eleutherozoa</taxon>
        <taxon>Asterozoa</taxon>
        <taxon>Asteroidea</taxon>
        <taxon>Valvatacea</taxon>
        <taxon>Valvatida</taxon>
        <taxon>Acanthasteridae</taxon>
        <taxon>Acanthaster</taxon>
    </lineage>
</organism>
<dbReference type="OMA" id="VDKPSGF"/>
<dbReference type="GeneID" id="110983093"/>
<dbReference type="RefSeq" id="XP_022097722.1">
    <property type="nucleotide sequence ID" value="XM_022242030.1"/>
</dbReference>
<dbReference type="Gene3D" id="3.30.2350.10">
    <property type="entry name" value="Pseudouridine synthase"/>
    <property type="match status" value="1"/>
</dbReference>
<feature type="domain" description="Pseudouridine synthase II N-terminal" evidence="6">
    <location>
        <begin position="63"/>
        <end position="205"/>
    </location>
</feature>
<keyword evidence="3" id="KW-0819">tRNA processing</keyword>
<gene>
    <name evidence="8 9 10 11" type="primary">LOC110983093</name>
</gene>
<dbReference type="HAMAP" id="MF_01080">
    <property type="entry name" value="TruB_bact"/>
    <property type="match status" value="1"/>
</dbReference>
<dbReference type="KEGG" id="aplc:110983093"/>
<evidence type="ECO:0000256" key="5">
    <source>
        <dbReference type="SAM" id="MobiDB-lite"/>
    </source>
</evidence>
<dbReference type="RefSeq" id="XP_022097721.1">
    <property type="nucleotide sequence ID" value="XM_022242029.1"/>
</dbReference>
<dbReference type="Pfam" id="PF01509">
    <property type="entry name" value="TruB_N"/>
    <property type="match status" value="1"/>
</dbReference>
<dbReference type="InterPro" id="IPR002501">
    <property type="entry name" value="PsdUridine_synth_N"/>
</dbReference>
<comment type="similarity">
    <text evidence="1">Belongs to the pseudouridine synthase TruB family.</text>
</comment>
<dbReference type="CTD" id="142940"/>
<dbReference type="PANTHER" id="PTHR13767:SF2">
    <property type="entry name" value="PSEUDOURIDYLATE SYNTHASE TRUB1"/>
    <property type="match status" value="1"/>
</dbReference>
<evidence type="ECO:0000313" key="10">
    <source>
        <dbReference type="RefSeq" id="XP_022097722.1"/>
    </source>
</evidence>
<dbReference type="GO" id="GO:0005634">
    <property type="term" value="C:nucleus"/>
    <property type="evidence" value="ECO:0007669"/>
    <property type="project" value="TreeGrafter"/>
</dbReference>
<dbReference type="InterPro" id="IPR020103">
    <property type="entry name" value="PsdUridine_synth_cat_dom_sf"/>
</dbReference>